<accession>A0A1M6PPS5</accession>
<keyword evidence="11" id="KW-1185">Reference proteome</keyword>
<dbReference type="InterPro" id="IPR036388">
    <property type="entry name" value="WH-like_DNA-bd_sf"/>
</dbReference>
<name>A0A1M6PPS5_9FLAO</name>
<dbReference type="AlphaFoldDB" id="A0A1M6PPS5"/>
<proteinExistence type="inferred from homology"/>
<feature type="domain" description="RecX second three-helical" evidence="6">
    <location>
        <begin position="96"/>
        <end position="137"/>
    </location>
</feature>
<dbReference type="EMBL" id="FRAT01000001">
    <property type="protein sequence ID" value="SHK09940.1"/>
    <property type="molecule type" value="Genomic_DNA"/>
</dbReference>
<comment type="caution">
    <text evidence="9">The sequence shown here is derived from an EMBL/GenBank/DDBJ whole genome shotgun (WGS) entry which is preliminary data.</text>
</comment>
<dbReference type="Proteomes" id="UP000184031">
    <property type="component" value="Unassembled WGS sequence"/>
</dbReference>
<dbReference type="Pfam" id="PF21981">
    <property type="entry name" value="RecX_HTH3"/>
    <property type="match status" value="1"/>
</dbReference>
<feature type="domain" description="RecX third three-helical" evidence="7">
    <location>
        <begin position="144"/>
        <end position="188"/>
    </location>
</feature>
<evidence type="ECO:0000313" key="10">
    <source>
        <dbReference type="Proteomes" id="UP000184031"/>
    </source>
</evidence>
<evidence type="ECO:0000256" key="2">
    <source>
        <dbReference type="ARBA" id="ARBA00009695"/>
    </source>
</evidence>
<dbReference type="STRING" id="1055723.SAMN05216293_0266"/>
<evidence type="ECO:0000256" key="4">
    <source>
        <dbReference type="ARBA" id="ARBA00022490"/>
    </source>
</evidence>
<comment type="subcellular location">
    <subcellularLocation>
        <location evidence="1 5">Cytoplasm</location>
    </subcellularLocation>
</comment>
<dbReference type="InterPro" id="IPR003783">
    <property type="entry name" value="Regulatory_RecX"/>
</dbReference>
<comment type="similarity">
    <text evidence="2 5">Belongs to the RecX family.</text>
</comment>
<dbReference type="GO" id="GO:0005737">
    <property type="term" value="C:cytoplasm"/>
    <property type="evidence" value="ECO:0007669"/>
    <property type="project" value="UniProtKB-SubCell"/>
</dbReference>
<evidence type="ECO:0000313" key="11">
    <source>
        <dbReference type="Proteomes" id="UP000198940"/>
    </source>
</evidence>
<evidence type="ECO:0000313" key="9">
    <source>
        <dbReference type="EMBL" id="SHK09940.1"/>
    </source>
</evidence>
<dbReference type="GO" id="GO:0006282">
    <property type="term" value="P:regulation of DNA repair"/>
    <property type="evidence" value="ECO:0007669"/>
    <property type="project" value="UniProtKB-UniRule"/>
</dbReference>
<dbReference type="HAMAP" id="MF_01114">
    <property type="entry name" value="RecX"/>
    <property type="match status" value="1"/>
</dbReference>
<dbReference type="PANTHER" id="PTHR33602">
    <property type="entry name" value="REGULATORY PROTEIN RECX FAMILY PROTEIN"/>
    <property type="match status" value="1"/>
</dbReference>
<dbReference type="PANTHER" id="PTHR33602:SF1">
    <property type="entry name" value="REGULATORY PROTEIN RECX FAMILY PROTEIN"/>
    <property type="match status" value="1"/>
</dbReference>
<dbReference type="Gene3D" id="1.10.10.10">
    <property type="entry name" value="Winged helix-like DNA-binding domain superfamily/Winged helix DNA-binding domain"/>
    <property type="match status" value="1"/>
</dbReference>
<evidence type="ECO:0000256" key="3">
    <source>
        <dbReference type="ARBA" id="ARBA00018111"/>
    </source>
</evidence>
<evidence type="ECO:0000313" key="8">
    <source>
        <dbReference type="EMBL" id="SFB67427.1"/>
    </source>
</evidence>
<reference evidence="9 10" key="1">
    <citation type="submission" date="2016-11" db="EMBL/GenBank/DDBJ databases">
        <authorList>
            <person name="Varghese N."/>
            <person name="Submissions S."/>
        </authorList>
    </citation>
    <scope>NUCLEOTIDE SEQUENCE [LARGE SCALE GENOMIC DNA]</scope>
    <source>
        <strain evidence="9 10">CGMCC 1.12174</strain>
        <strain evidence="8 11">DSM 26351</strain>
    </source>
</reference>
<organism evidence="9 10">
    <name type="scientific">Flagellimonas taeanensis</name>
    <dbReference type="NCBI Taxonomy" id="1005926"/>
    <lineage>
        <taxon>Bacteria</taxon>
        <taxon>Pseudomonadati</taxon>
        <taxon>Bacteroidota</taxon>
        <taxon>Flavobacteriia</taxon>
        <taxon>Flavobacteriales</taxon>
        <taxon>Flavobacteriaceae</taxon>
        <taxon>Flagellimonas</taxon>
    </lineage>
</organism>
<comment type="function">
    <text evidence="5">Modulates RecA activity.</text>
</comment>
<evidence type="ECO:0000256" key="1">
    <source>
        <dbReference type="ARBA" id="ARBA00004496"/>
    </source>
</evidence>
<gene>
    <name evidence="5" type="primary">recX</name>
    <name evidence="8" type="ORF">SAMN04487891_101263</name>
    <name evidence="9" type="ORF">SAMN05216293_0266</name>
</gene>
<evidence type="ECO:0000259" key="7">
    <source>
        <dbReference type="Pfam" id="PF21981"/>
    </source>
</evidence>
<dbReference type="EMBL" id="FOKU01000001">
    <property type="protein sequence ID" value="SFB67427.1"/>
    <property type="molecule type" value="Genomic_DNA"/>
</dbReference>
<dbReference type="InterPro" id="IPR053924">
    <property type="entry name" value="RecX_HTH_2nd"/>
</dbReference>
<sequence>MPIPILNMISRIKTAKHYNNQRATPEMGSLFCFMYFWDMQHNKSHTLSEATKTLENYCAYQERCHYEVVQKLRQMRMIPQAIDEIVAHLIQENYLNEERFAKSYARGKFNIKKWGKERIVRELKLRQISVFNIKSALTEIDESDYLNTLDELAKKKLEQIRETNIHKKKRKLADYLLYRGWESHLVYEKLTELIGDKAF</sequence>
<dbReference type="Proteomes" id="UP000198940">
    <property type="component" value="Unassembled WGS sequence"/>
</dbReference>
<dbReference type="Pfam" id="PF02631">
    <property type="entry name" value="RecX_HTH2"/>
    <property type="match status" value="1"/>
</dbReference>
<evidence type="ECO:0000259" key="6">
    <source>
        <dbReference type="Pfam" id="PF02631"/>
    </source>
</evidence>
<dbReference type="InterPro" id="IPR053925">
    <property type="entry name" value="RecX_HTH_3rd"/>
</dbReference>
<protein>
    <recommendedName>
        <fullName evidence="3 5">Regulatory protein RecX</fullName>
    </recommendedName>
</protein>
<keyword evidence="4 5" id="KW-0963">Cytoplasm</keyword>
<evidence type="ECO:0000256" key="5">
    <source>
        <dbReference type="HAMAP-Rule" id="MF_01114"/>
    </source>
</evidence>